<accession>A0A2J0PNA9</accession>
<dbReference type="EMBL" id="NEEU01000003">
    <property type="protein sequence ID" value="PJD76166.1"/>
    <property type="molecule type" value="Genomic_DNA"/>
</dbReference>
<evidence type="ECO:0000313" key="1">
    <source>
        <dbReference type="EMBL" id="PJD76166.1"/>
    </source>
</evidence>
<protein>
    <submittedName>
        <fullName evidence="1">Uncharacterized protein</fullName>
    </submittedName>
</protein>
<gene>
    <name evidence="1" type="ORF">B9Q37_11570</name>
</gene>
<proteinExistence type="predicted"/>
<dbReference type="OrthoDB" id="6505552at2"/>
<comment type="caution">
    <text evidence="1">The sequence shown here is derived from an EMBL/GenBank/DDBJ whole genome shotgun (WGS) entry which is preliminary data.</text>
</comment>
<evidence type="ECO:0000313" key="2">
    <source>
        <dbReference type="Proteomes" id="UP000230495"/>
    </source>
</evidence>
<sequence length="170" mass="18862">MKLIDILVQELPDLGGWPIGADGLYQNAKGHLIGVQGCIISPVDMELGIVAEDLHRSVTREQYEAALAASKPEWNGDGLPPVGVEFEHSFHADGFSTWHWRKCTAVGKHGVLCVDEKDTELYLNDTNNRFRPIRSEADKKRDEAVADMVKRIGITPESAATCYEICTRID</sequence>
<reference evidence="1 2" key="1">
    <citation type="journal article" date="2017" name="J. Antimicrob. Chemother.">
        <title>Characterization of the population structure, drug resistance mechanisms and plasmids of the community-associated Enterobacter cloacae complex in China.</title>
        <authorList>
            <person name="Zhou K."/>
            <person name="Yu W."/>
            <person name="Cao X."/>
            <person name="Shen P."/>
            <person name="Lu H."/>
            <person name="Luo Q."/>
            <person name="Rossen J.W.A."/>
            <person name="Xiao Y."/>
        </authorList>
    </citation>
    <scope>NUCLEOTIDE SEQUENCE [LARGE SCALE GENOMIC DNA]</scope>
    <source>
        <strain evidence="1">ECC1097</strain>
    </source>
</reference>
<dbReference type="AlphaFoldDB" id="A0A2J0PNA9"/>
<organism evidence="1">
    <name type="scientific">Enterobacter kobei</name>
    <dbReference type="NCBI Taxonomy" id="208224"/>
    <lineage>
        <taxon>Bacteria</taxon>
        <taxon>Pseudomonadati</taxon>
        <taxon>Pseudomonadota</taxon>
        <taxon>Gammaproteobacteria</taxon>
        <taxon>Enterobacterales</taxon>
        <taxon>Enterobacteriaceae</taxon>
        <taxon>Enterobacter</taxon>
        <taxon>Enterobacter cloacae complex</taxon>
    </lineage>
</organism>
<dbReference type="Proteomes" id="UP000230495">
    <property type="component" value="Unassembled WGS sequence"/>
</dbReference>
<dbReference type="RefSeq" id="WP_100126836.1">
    <property type="nucleotide sequence ID" value="NZ_JAXRMO010000006.1"/>
</dbReference>
<name>A0A2J0PNA9_9ENTR</name>